<dbReference type="AlphaFoldDB" id="A0A8K0AET6"/>
<evidence type="ECO:0000256" key="9">
    <source>
        <dbReference type="ARBA" id="ARBA00023264"/>
    </source>
</evidence>
<accession>A0A8K0AET6</accession>
<evidence type="ECO:0000256" key="2">
    <source>
        <dbReference type="ARBA" id="ARBA00005042"/>
    </source>
</evidence>
<keyword evidence="7 11" id="KW-0443">Lipid metabolism</keyword>
<dbReference type="PIRSF" id="PIRSF000850">
    <property type="entry name" value="Phospholipase_D_PSS"/>
    <property type="match status" value="1"/>
</dbReference>
<evidence type="ECO:0000256" key="4">
    <source>
        <dbReference type="ARBA" id="ARBA00022516"/>
    </source>
</evidence>
<dbReference type="Proteomes" id="UP000838412">
    <property type="component" value="Chromosome 9"/>
</dbReference>
<keyword evidence="5 11" id="KW-0808">Transferase</keyword>
<evidence type="ECO:0000256" key="7">
    <source>
        <dbReference type="ARBA" id="ARBA00023098"/>
    </source>
</evidence>
<evidence type="ECO:0000313" key="15">
    <source>
        <dbReference type="Proteomes" id="UP000838412"/>
    </source>
</evidence>
<dbReference type="GO" id="GO:0008444">
    <property type="term" value="F:CDP-diacylglycerol-glycerol-3-phosphate 3-phosphatidyltransferase activity"/>
    <property type="evidence" value="ECO:0007669"/>
    <property type="project" value="UniProtKB-EC"/>
</dbReference>
<evidence type="ECO:0000313" key="14">
    <source>
        <dbReference type="EMBL" id="CAH1273157.1"/>
    </source>
</evidence>
<feature type="domain" description="PLD phosphodiesterase" evidence="13">
    <location>
        <begin position="190"/>
        <end position="216"/>
    </location>
</feature>
<dbReference type="SUPFAM" id="SSF56024">
    <property type="entry name" value="Phospholipase D/nuclease"/>
    <property type="match status" value="1"/>
</dbReference>
<keyword evidence="6" id="KW-0677">Repeat</keyword>
<keyword evidence="11" id="KW-0067">ATP-binding</keyword>
<protein>
    <recommendedName>
        <fullName evidence="11">CDP-diacylglycerol--glycerol-3-phosphate 3-phosphatidyltransferase</fullName>
        <ecNumber evidence="11">2.7.8.5</ecNumber>
    </recommendedName>
</protein>
<keyword evidence="8 11" id="KW-0594">Phospholipid biosynthesis</keyword>
<dbReference type="CDD" id="cd09137">
    <property type="entry name" value="PLDc_PGS1_euk_2"/>
    <property type="match status" value="1"/>
</dbReference>
<name>A0A8K0AET6_BRALA</name>
<evidence type="ECO:0000256" key="1">
    <source>
        <dbReference type="ARBA" id="ARBA00003537"/>
    </source>
</evidence>
<dbReference type="InterPro" id="IPR001736">
    <property type="entry name" value="PLipase_D/transphosphatidylase"/>
</dbReference>
<dbReference type="GO" id="GO:0005524">
    <property type="term" value="F:ATP binding"/>
    <property type="evidence" value="ECO:0007669"/>
    <property type="project" value="UniProtKB-KW"/>
</dbReference>
<proteinExistence type="inferred from homology"/>
<gene>
    <name evidence="14" type="primary">PGS1</name>
    <name evidence="14" type="ORF">BLAG_LOCUS24578</name>
</gene>
<keyword evidence="11" id="KW-0496">Mitochondrion</keyword>
<evidence type="ECO:0000256" key="8">
    <source>
        <dbReference type="ARBA" id="ARBA00023209"/>
    </source>
</evidence>
<dbReference type="InterPro" id="IPR016270">
    <property type="entry name" value="PGS1"/>
</dbReference>
<comment type="function">
    <text evidence="1 11">Functions in the biosynthesis of the anionic phospholipids phosphatidylglycerol and cardiolipin.</text>
</comment>
<dbReference type="OrthoDB" id="10250191at2759"/>
<keyword evidence="15" id="KW-1185">Reference proteome</keyword>
<keyword evidence="11" id="KW-0547">Nucleotide-binding</keyword>
<evidence type="ECO:0000256" key="6">
    <source>
        <dbReference type="ARBA" id="ARBA00022737"/>
    </source>
</evidence>
<comment type="subcellular location">
    <subcellularLocation>
        <location evidence="11">Mitochondrion</location>
    </subcellularLocation>
</comment>
<organism evidence="14 15">
    <name type="scientific">Branchiostoma lanceolatum</name>
    <name type="common">Common lancelet</name>
    <name type="synonym">Amphioxus lanceolatum</name>
    <dbReference type="NCBI Taxonomy" id="7740"/>
    <lineage>
        <taxon>Eukaryota</taxon>
        <taxon>Metazoa</taxon>
        <taxon>Chordata</taxon>
        <taxon>Cephalochordata</taxon>
        <taxon>Leptocardii</taxon>
        <taxon>Amphioxiformes</taxon>
        <taxon>Branchiostomatidae</taxon>
        <taxon>Branchiostoma</taxon>
    </lineage>
</organism>
<feature type="region of interest" description="Disordered" evidence="12">
    <location>
        <begin position="326"/>
        <end position="346"/>
    </location>
</feature>
<dbReference type="EMBL" id="OV696694">
    <property type="protein sequence ID" value="CAH1273157.1"/>
    <property type="molecule type" value="Genomic_DNA"/>
</dbReference>
<reference evidence="14" key="1">
    <citation type="submission" date="2022-01" db="EMBL/GenBank/DDBJ databases">
        <authorList>
            <person name="Braso-Vives M."/>
        </authorList>
    </citation>
    <scope>NUCLEOTIDE SEQUENCE</scope>
</reference>
<evidence type="ECO:0000256" key="3">
    <source>
        <dbReference type="ARBA" id="ARBA00010682"/>
    </source>
</evidence>
<keyword evidence="9 11" id="KW-1208">Phospholipid metabolism</keyword>
<dbReference type="Gene3D" id="3.30.870.10">
    <property type="entry name" value="Endonuclease Chain A"/>
    <property type="match status" value="2"/>
</dbReference>
<evidence type="ECO:0000256" key="5">
    <source>
        <dbReference type="ARBA" id="ARBA00022679"/>
    </source>
</evidence>
<dbReference type="UniPathway" id="UPA00084">
    <property type="reaction ID" value="UER00503"/>
</dbReference>
<comment type="pathway">
    <text evidence="2 11">Phospholipid metabolism; phosphatidylglycerol biosynthesis; phosphatidylglycerol from CDP-diacylglycerol: step 1/2.</text>
</comment>
<dbReference type="PROSITE" id="PS50035">
    <property type="entry name" value="PLD"/>
    <property type="match status" value="1"/>
</dbReference>
<dbReference type="EC" id="2.7.8.5" evidence="11"/>
<comment type="similarity">
    <text evidence="3 11">Belongs to the CDP-alcohol phosphatidyltransferase class-II family.</text>
</comment>
<evidence type="ECO:0000256" key="11">
    <source>
        <dbReference type="RuleBase" id="RU365024"/>
    </source>
</evidence>
<evidence type="ECO:0000256" key="12">
    <source>
        <dbReference type="SAM" id="MobiDB-lite"/>
    </source>
</evidence>
<comment type="catalytic activity">
    <reaction evidence="10 11">
        <text>a CDP-1,2-diacyl-sn-glycerol + sn-glycerol 3-phosphate = a 1,2-diacyl-sn-glycero-3-phospho-(1'-sn-glycero-3'-phosphate) + CMP + H(+)</text>
        <dbReference type="Rhea" id="RHEA:12593"/>
        <dbReference type="ChEBI" id="CHEBI:15378"/>
        <dbReference type="ChEBI" id="CHEBI:57597"/>
        <dbReference type="ChEBI" id="CHEBI:58332"/>
        <dbReference type="ChEBI" id="CHEBI:60110"/>
        <dbReference type="ChEBI" id="CHEBI:60377"/>
        <dbReference type="EC" id="2.7.8.5"/>
    </reaction>
</comment>
<dbReference type="CDD" id="cd09135">
    <property type="entry name" value="PLDc_PGS1_euk_1"/>
    <property type="match status" value="1"/>
</dbReference>
<evidence type="ECO:0000259" key="13">
    <source>
        <dbReference type="PROSITE" id="PS50035"/>
    </source>
</evidence>
<dbReference type="PANTHER" id="PTHR12586">
    <property type="entry name" value="CDP-DIACYLGLYCEROL--SERINE O-PHOSPHATIDYLTRANSFERASE"/>
    <property type="match status" value="1"/>
</dbReference>
<keyword evidence="4 11" id="KW-0444">Lipid biosynthesis</keyword>
<dbReference type="PANTHER" id="PTHR12586:SF1">
    <property type="entry name" value="CDP-DIACYLGLYCEROL--GLYCEROL-3-PHOSPHATE 3-PHOSPHATIDYLTRANSFERASE, MITOCHONDRIAL"/>
    <property type="match status" value="1"/>
</dbReference>
<evidence type="ECO:0000256" key="10">
    <source>
        <dbReference type="ARBA" id="ARBA00048586"/>
    </source>
</evidence>
<dbReference type="GO" id="GO:0005739">
    <property type="term" value="C:mitochondrion"/>
    <property type="evidence" value="ECO:0007669"/>
    <property type="project" value="UniProtKB-SubCell"/>
</dbReference>
<sequence>MALPAVNVRLLLCRLANKGPNGFVLSPIRQRRCIRLSNHFSTSPYFCYQSRLSSRERTEAFAWLGDIVPVFGTTGDKVSVLNDPTVFFNVLKGRIWTAEKRIVLSSLYLGNGPLEQELVAALHTQLERVSDLQVTVLLDYTRGSRGRNNSRTLLLPLLQKFPDRVQVSLYHTPDLRGLLKAVVPERFNETIGLQHMKIYLTDNSVIMSGANLSEMYFTNRQDRYVVLHNIPLLTDMLTNLVSCVASFSFQLCRDNSVVLHPSFNIHPYKDDIDKFKSEARQRVMDLLKPGYFTKLADPFFTDAPFRHRKKVIGWKRERRERTIQIQDGDEYTSHHEVEEDEESDEETQQLIQQGARVMVDTRTQEKTIVHPESSNVTQLRRTIYVDTWICPLVQMGPLGVWHDEMVTRRLLRTAPKESELLLASGYFNLTEDYMDVMLRADADFNILMASPQVNGFYGAKGIAGSIPTGYTYIAREFHRRVWQQAQQDRIQLQEYIRPEWTFHGKGLWFYHPGEELPSLTLVGSPNFGYRSVNRDLEAQLAIVTDNWTLRQQLHQEQRHLYQGSEVVTKETFQRPDRQVPAWAKALTRVIKNFF</sequence>
<dbReference type="GO" id="GO:0032049">
    <property type="term" value="P:cardiolipin biosynthetic process"/>
    <property type="evidence" value="ECO:0007669"/>
    <property type="project" value="InterPro"/>
</dbReference>